<dbReference type="PANTHER" id="PTHR12415">
    <property type="entry name" value="TYROSYL-DNA PHOSPHODIESTERASE 1"/>
    <property type="match status" value="1"/>
</dbReference>
<dbReference type="GO" id="GO:0005634">
    <property type="term" value="C:nucleus"/>
    <property type="evidence" value="ECO:0007669"/>
    <property type="project" value="InterPro"/>
</dbReference>
<dbReference type="Proteomes" id="UP000594638">
    <property type="component" value="Unassembled WGS sequence"/>
</dbReference>
<sequence>MKSSSDSSFSFQKKKRQELNLSLVAHKKPRKNIVTKAFLRIKFLGLPLISKSTGKCCECIVLEPYKTYAVGRSEKLCEFTFLDRRVSRKHCQILFDSLNKKIYLSDGVFFSCSEANDSFSIARVRVSLNGVFVNGVKISGVVELHVGDEVWLVCGNGEACGMGDRIGFFVERIVCLEEVDHRSFIKLNSGSVYGDYESLRLEHSGIVDKMNVLSSMCRDILCSDDPISHIQKCLILDCRKRDECASKMGVDKNSGLLSDNDFQFRKNGRLEIECVNRKRVYSNEGEAVEKCDGKPQEEIILISKDYTTLTCFDVDGASNVEVIQDLDNRGIHFQNSVIAIETSDSSSLEFVDKDDFNHCSKVLEEMNCDDCILPPGKKFYLNRLQFRSQDLPESHNTVSLPELFHPVDSLIRVFIATFTSDILWFLSYCKIPCHLPVTIACHSAEGCWSSDPGKRISIPFSDFPNLTIVHPPFPEEIAFGKDRKNSGIACHHPKLIVLQREDRLRVAITSANLVAKQWHCVTNTVWWQDFPRLSTANYLSLFTQFSNEEINTDSKSDFAAQLAGFMAALLTDVPSQAHWIMELPKYDFEQAVGYLIASVPGIYSRRSPCISESKHFLVGNKQIPEPRALKLLGSFEASVVGMSHIYRYLADSNGAQLKKLASYLGKCDEDVHGMSEVVLRRDTNIPADRNAVSVLIPNPEDFPAGDFVQLGFLPRHIAKWVAPLSDIGLFMFSAYIYPKEVLATALEGSNKKVTLMLYVYLGPSPFDISEVTQLERVSGICSLVASIQRCAGLWRLNEVLDQFKWPEHLESEFFFGSSSVGSVNPQFLAAFSAAAGKRSLPFSESEESDPDWGCWSASQELKNPSIRIVFPTINRVKNTRNGILASKRLLCFSQKTWQKLKNIGILHDAIPYPSDRVGLPMHVKVGCRRFRSRTDASSFGWVYCGSHNFSAAAWGRPISNSLDGQANGTSRNNPVLGSRLHISNYELGIIFVDPPPGTVDCVKQKSTTLDDIVLPFVVPPPKYRPGDAPATAQAMKEALAELIEQEREKCEAAAAVQDLTELEIPEEEDDEIMETAQYVTMEKEDEKAYADKLWSQVDSSESS</sequence>
<dbReference type="SUPFAM" id="SSF56024">
    <property type="entry name" value="Phospholipase D/nuclease"/>
    <property type="match status" value="2"/>
</dbReference>
<comment type="caution">
    <text evidence="7">The sequence shown here is derived from an EMBL/GenBank/DDBJ whole genome shotgun (WGS) entry which is preliminary data.</text>
</comment>
<dbReference type="SMART" id="SM00240">
    <property type="entry name" value="FHA"/>
    <property type="match status" value="1"/>
</dbReference>
<dbReference type="InterPro" id="IPR014905">
    <property type="entry name" value="HIRAN"/>
</dbReference>
<keyword evidence="1" id="KW-0479">Metal-binding</keyword>
<dbReference type="CDD" id="cd09122">
    <property type="entry name" value="PLDc_Tdp1_1"/>
    <property type="match status" value="1"/>
</dbReference>
<dbReference type="InterPro" id="IPR010347">
    <property type="entry name" value="Tdp1"/>
</dbReference>
<dbReference type="EMBL" id="CACTIH010007464">
    <property type="protein sequence ID" value="CAA3014014.1"/>
    <property type="molecule type" value="Genomic_DNA"/>
</dbReference>
<dbReference type="GO" id="GO:0006281">
    <property type="term" value="P:DNA repair"/>
    <property type="evidence" value="ECO:0007669"/>
    <property type="project" value="InterPro"/>
</dbReference>
<evidence type="ECO:0000256" key="2">
    <source>
        <dbReference type="ARBA" id="ARBA00022801"/>
    </source>
</evidence>
<organism evidence="7 8">
    <name type="scientific">Olea europaea subsp. europaea</name>
    <dbReference type="NCBI Taxonomy" id="158383"/>
    <lineage>
        <taxon>Eukaryota</taxon>
        <taxon>Viridiplantae</taxon>
        <taxon>Streptophyta</taxon>
        <taxon>Embryophyta</taxon>
        <taxon>Tracheophyta</taxon>
        <taxon>Spermatophyta</taxon>
        <taxon>Magnoliopsida</taxon>
        <taxon>eudicotyledons</taxon>
        <taxon>Gunneridae</taxon>
        <taxon>Pentapetalae</taxon>
        <taxon>asterids</taxon>
        <taxon>lamiids</taxon>
        <taxon>Lamiales</taxon>
        <taxon>Oleaceae</taxon>
        <taxon>Oleeae</taxon>
        <taxon>Olea</taxon>
    </lineage>
</organism>
<dbReference type="InterPro" id="IPR008984">
    <property type="entry name" value="SMAD_FHA_dom_sf"/>
</dbReference>
<protein>
    <submittedName>
        <fullName evidence="7">Uncharacterized protein LOC111366201</fullName>
    </submittedName>
</protein>
<dbReference type="SUPFAM" id="SSF49879">
    <property type="entry name" value="SMAD/FHA domain"/>
    <property type="match status" value="1"/>
</dbReference>
<dbReference type="PROSITE" id="PS50006">
    <property type="entry name" value="FHA_DOMAIN"/>
    <property type="match status" value="1"/>
</dbReference>
<dbReference type="PANTHER" id="PTHR12415:SF3">
    <property type="entry name" value="OS04G0403400 PROTEIN"/>
    <property type="match status" value="1"/>
</dbReference>
<dbReference type="GO" id="GO:0016818">
    <property type="term" value="F:hydrolase activity, acting on acid anhydrides, in phosphorus-containing anhydrides"/>
    <property type="evidence" value="ECO:0007669"/>
    <property type="project" value="InterPro"/>
</dbReference>
<evidence type="ECO:0000313" key="8">
    <source>
        <dbReference type="Proteomes" id="UP000594638"/>
    </source>
</evidence>
<keyword evidence="2" id="KW-0378">Hydrolase</keyword>
<reference evidence="7 8" key="1">
    <citation type="submission" date="2019-12" db="EMBL/GenBank/DDBJ databases">
        <authorList>
            <person name="Alioto T."/>
            <person name="Alioto T."/>
            <person name="Gomez Garrido J."/>
        </authorList>
    </citation>
    <scope>NUCLEOTIDE SEQUENCE [LARGE SCALE GENOMIC DNA]</scope>
</reference>
<dbReference type="Gene3D" id="2.60.200.20">
    <property type="match status" value="1"/>
</dbReference>
<feature type="active site" description="Nucleophile" evidence="3">
    <location>
        <position position="492"/>
    </location>
</feature>
<dbReference type="CDD" id="cd09123">
    <property type="entry name" value="PLDc_Tdp1_2"/>
    <property type="match status" value="1"/>
</dbReference>
<evidence type="ECO:0000256" key="4">
    <source>
        <dbReference type="PIRSR" id="PIRSR610347-2"/>
    </source>
</evidence>
<dbReference type="Gene3D" id="3.30.870.10">
    <property type="entry name" value="Endonuclease Chain A"/>
    <property type="match status" value="2"/>
</dbReference>
<dbReference type="Pfam" id="PF08797">
    <property type="entry name" value="HIRAN"/>
    <property type="match status" value="1"/>
</dbReference>
<dbReference type="OrthoDB" id="47785at2759"/>
<proteinExistence type="predicted"/>
<evidence type="ECO:0000256" key="1">
    <source>
        <dbReference type="ARBA" id="ARBA00022723"/>
    </source>
</evidence>
<evidence type="ECO:0000313" key="7">
    <source>
        <dbReference type="EMBL" id="CAA3014014.1"/>
    </source>
</evidence>
<feature type="site" description="Interaction with DNA" evidence="5">
    <location>
        <position position="950"/>
    </location>
</feature>
<dbReference type="AlphaFoldDB" id="A0A8S0U5D3"/>
<evidence type="ECO:0000256" key="3">
    <source>
        <dbReference type="PIRSR" id="PIRSR610347-1"/>
    </source>
</evidence>
<dbReference type="GO" id="GO:0008081">
    <property type="term" value="F:phosphoric diester hydrolase activity"/>
    <property type="evidence" value="ECO:0007669"/>
    <property type="project" value="InterPro"/>
</dbReference>
<feature type="domain" description="FHA" evidence="6">
    <location>
        <begin position="68"/>
        <end position="138"/>
    </location>
</feature>
<dbReference type="Pfam" id="PF00498">
    <property type="entry name" value="FHA"/>
    <property type="match status" value="1"/>
</dbReference>
<dbReference type="InterPro" id="IPR000253">
    <property type="entry name" value="FHA_dom"/>
</dbReference>
<dbReference type="GO" id="GO:0008270">
    <property type="term" value="F:zinc ion binding"/>
    <property type="evidence" value="ECO:0007669"/>
    <property type="project" value="InterPro"/>
</dbReference>
<dbReference type="Gramene" id="OE9A067707T3">
    <property type="protein sequence ID" value="OE9A067707C3"/>
    <property type="gene ID" value="OE9A067707"/>
</dbReference>
<feature type="binding site" evidence="4">
    <location>
        <position position="494"/>
    </location>
    <ligand>
        <name>substrate</name>
    </ligand>
</feature>
<dbReference type="GO" id="GO:0003676">
    <property type="term" value="F:nucleic acid binding"/>
    <property type="evidence" value="ECO:0007669"/>
    <property type="project" value="InterPro"/>
</dbReference>
<feature type="active site" description="Proton donor/acceptor" evidence="3">
    <location>
        <position position="922"/>
    </location>
</feature>
<gene>
    <name evidence="7" type="ORF">OLEA9_A067707</name>
</gene>
<dbReference type="CDD" id="cd00060">
    <property type="entry name" value="FHA"/>
    <property type="match status" value="1"/>
</dbReference>
<keyword evidence="8" id="KW-1185">Reference proteome</keyword>
<dbReference type="Gene3D" id="3.30.70.2330">
    <property type="match status" value="1"/>
</dbReference>
<accession>A0A8S0U5D3</accession>
<evidence type="ECO:0000259" key="6">
    <source>
        <dbReference type="PROSITE" id="PS50006"/>
    </source>
</evidence>
<dbReference type="Pfam" id="PF06087">
    <property type="entry name" value="Tyr-DNA_phospho"/>
    <property type="match status" value="2"/>
</dbReference>
<feature type="binding site" evidence="4">
    <location>
        <position position="924"/>
    </location>
    <ligand>
        <name>substrate</name>
    </ligand>
</feature>
<evidence type="ECO:0000256" key="5">
    <source>
        <dbReference type="PIRSR" id="PIRSR610347-3"/>
    </source>
</evidence>
<name>A0A8S0U5D3_OLEEU</name>